<dbReference type="AlphaFoldDB" id="A0A7G2FDS2"/>
<reference evidence="1 2" key="1">
    <citation type="submission" date="2020-09" db="EMBL/GenBank/DDBJ databases">
        <authorList>
            <person name="Ashkenazy H."/>
        </authorList>
    </citation>
    <scope>NUCLEOTIDE SEQUENCE [LARGE SCALE GENOMIC DNA]</scope>
    <source>
        <strain evidence="2">cv. Cdm-0</strain>
    </source>
</reference>
<protein>
    <submittedName>
        <fullName evidence="1">(thale cress) hypothetical protein</fullName>
    </submittedName>
</protein>
<evidence type="ECO:0000313" key="2">
    <source>
        <dbReference type="Proteomes" id="UP000516314"/>
    </source>
</evidence>
<proteinExistence type="predicted"/>
<sequence>MFGRSLFLNLSPFKLPLTLPHPPASSPQLRLLPTFFG</sequence>
<accession>A0A7G2FDS2</accession>
<dbReference type="EMBL" id="LR881470">
    <property type="protein sequence ID" value="CAD5333189.1"/>
    <property type="molecule type" value="Genomic_DNA"/>
</dbReference>
<evidence type="ECO:0000313" key="1">
    <source>
        <dbReference type="EMBL" id="CAD5333189.1"/>
    </source>
</evidence>
<name>A0A7G2FDS2_ARATH</name>
<dbReference type="Proteomes" id="UP000516314">
    <property type="component" value="Chromosome 5"/>
</dbReference>
<organism evidence="1 2">
    <name type="scientific">Arabidopsis thaliana</name>
    <name type="common">Mouse-ear cress</name>
    <dbReference type="NCBI Taxonomy" id="3702"/>
    <lineage>
        <taxon>Eukaryota</taxon>
        <taxon>Viridiplantae</taxon>
        <taxon>Streptophyta</taxon>
        <taxon>Embryophyta</taxon>
        <taxon>Tracheophyta</taxon>
        <taxon>Spermatophyta</taxon>
        <taxon>Magnoliopsida</taxon>
        <taxon>eudicotyledons</taxon>
        <taxon>Gunneridae</taxon>
        <taxon>Pentapetalae</taxon>
        <taxon>rosids</taxon>
        <taxon>malvids</taxon>
        <taxon>Brassicales</taxon>
        <taxon>Brassicaceae</taxon>
        <taxon>Camelineae</taxon>
        <taxon>Arabidopsis</taxon>
    </lineage>
</organism>
<gene>
    <name evidence="1" type="ORF">AT9943_LOCUS20558</name>
</gene>